<dbReference type="InterPro" id="IPR001173">
    <property type="entry name" value="Glyco_trans_2-like"/>
</dbReference>
<evidence type="ECO:0000313" key="2">
    <source>
        <dbReference type="EMBL" id="MBK1631882.1"/>
    </source>
</evidence>
<dbReference type="SUPFAM" id="SSF53448">
    <property type="entry name" value="Nucleotide-diphospho-sugar transferases"/>
    <property type="match status" value="1"/>
</dbReference>
<keyword evidence="3" id="KW-1185">Reference proteome</keyword>
<dbReference type="PANTHER" id="PTHR43685:SF2">
    <property type="entry name" value="GLYCOSYLTRANSFERASE 2-LIKE DOMAIN-CONTAINING PROTEIN"/>
    <property type="match status" value="1"/>
</dbReference>
<dbReference type="RefSeq" id="WP_200238812.1">
    <property type="nucleotide sequence ID" value="NZ_NRRV01000034.1"/>
</dbReference>
<dbReference type="Proteomes" id="UP000748752">
    <property type="component" value="Unassembled WGS sequence"/>
</dbReference>
<protein>
    <recommendedName>
        <fullName evidence="1">Glycosyltransferase 2-like domain-containing protein</fullName>
    </recommendedName>
</protein>
<dbReference type="Gene3D" id="3.90.550.10">
    <property type="entry name" value="Spore Coat Polysaccharide Biosynthesis Protein SpsA, Chain A"/>
    <property type="match status" value="1"/>
</dbReference>
<comment type="caution">
    <text evidence="2">The sequence shown here is derived from an EMBL/GenBank/DDBJ whole genome shotgun (WGS) entry which is preliminary data.</text>
</comment>
<proteinExistence type="predicted"/>
<dbReference type="CDD" id="cd00761">
    <property type="entry name" value="Glyco_tranf_GTA_type"/>
    <property type="match status" value="1"/>
</dbReference>
<organism evidence="2 3">
    <name type="scientific">Thiohalocapsa halophila</name>
    <dbReference type="NCBI Taxonomy" id="69359"/>
    <lineage>
        <taxon>Bacteria</taxon>
        <taxon>Pseudomonadati</taxon>
        <taxon>Pseudomonadota</taxon>
        <taxon>Gammaproteobacteria</taxon>
        <taxon>Chromatiales</taxon>
        <taxon>Chromatiaceae</taxon>
        <taxon>Thiohalocapsa</taxon>
    </lineage>
</organism>
<evidence type="ECO:0000313" key="3">
    <source>
        <dbReference type="Proteomes" id="UP000748752"/>
    </source>
</evidence>
<evidence type="ECO:0000259" key="1">
    <source>
        <dbReference type="Pfam" id="PF00535"/>
    </source>
</evidence>
<reference evidence="2 3" key="1">
    <citation type="journal article" date="2020" name="Microorganisms">
        <title>Osmotic Adaptation and Compatible Solute Biosynthesis of Phototrophic Bacteria as Revealed from Genome Analyses.</title>
        <authorList>
            <person name="Imhoff J.F."/>
            <person name="Rahn T."/>
            <person name="Kunzel S."/>
            <person name="Keller A."/>
            <person name="Neulinger S.C."/>
        </authorList>
    </citation>
    <scope>NUCLEOTIDE SEQUENCE [LARGE SCALE GENOMIC DNA]</scope>
    <source>
        <strain evidence="2 3">DSM 6210</strain>
    </source>
</reference>
<feature type="domain" description="Glycosyltransferase 2-like" evidence="1">
    <location>
        <begin position="7"/>
        <end position="129"/>
    </location>
</feature>
<accession>A0ABS1CIZ2</accession>
<dbReference type="PANTHER" id="PTHR43685">
    <property type="entry name" value="GLYCOSYLTRANSFERASE"/>
    <property type="match status" value="1"/>
</dbReference>
<dbReference type="InterPro" id="IPR029044">
    <property type="entry name" value="Nucleotide-diphossugar_trans"/>
</dbReference>
<gene>
    <name evidence="2" type="ORF">CKO31_14285</name>
</gene>
<name>A0ABS1CIZ2_9GAMM</name>
<dbReference type="Pfam" id="PF00535">
    <property type="entry name" value="Glycos_transf_2"/>
    <property type="match status" value="1"/>
</dbReference>
<dbReference type="EMBL" id="NRRV01000034">
    <property type="protein sequence ID" value="MBK1631882.1"/>
    <property type="molecule type" value="Genomic_DNA"/>
</dbReference>
<dbReference type="InterPro" id="IPR050834">
    <property type="entry name" value="Glycosyltransf_2"/>
</dbReference>
<sequence>MANSLISIGIPAYNEAKYIGEAVRSAQTQSYENIEIVVSDNGSTDATYEIIRQASAGDERVVIIRNSYNIGATHNFRIVRDAARGSFFMWLGAHDILAPSFVEDAIRKLSNPRCAMVFPRCNFVDEGNPATVLMSGDSDIDTSSVDCVVAPVLVAQNLVKCSAIHGLFRATLVKGLPFERIYGGDDLILFLTAAYGTLEPSDGVGLLRRHPRVGETAEEKSARYEQAGILRRGKGVDRAVTAAYHIKWIWKLRHFSAGQRSWLTHQFLSVYRRRYNVSLPRVFVAAAAMGPGFLRGNLPSRERAWR</sequence>